<evidence type="ECO:0000313" key="2">
    <source>
        <dbReference type="EMBL" id="MTJ03430.1"/>
    </source>
</evidence>
<dbReference type="EMBL" id="VENJ01000002">
    <property type="protein sequence ID" value="MTJ03430.1"/>
    <property type="molecule type" value="Genomic_DNA"/>
</dbReference>
<dbReference type="PANTHER" id="PTHR41521:SF4">
    <property type="entry name" value="BLR0684 PROTEIN"/>
    <property type="match status" value="1"/>
</dbReference>
<dbReference type="Proteomes" id="UP000483078">
    <property type="component" value="Unassembled WGS sequence"/>
</dbReference>
<dbReference type="Gene3D" id="3.30.70.100">
    <property type="match status" value="1"/>
</dbReference>
<evidence type="ECO:0000313" key="3">
    <source>
        <dbReference type="Proteomes" id="UP000483078"/>
    </source>
</evidence>
<dbReference type="InterPro" id="IPR010753">
    <property type="entry name" value="DUF1330"/>
</dbReference>
<name>A0A7C9H9V6_9RHOB</name>
<dbReference type="SUPFAM" id="SSF54909">
    <property type="entry name" value="Dimeric alpha+beta barrel"/>
    <property type="match status" value="1"/>
</dbReference>
<feature type="domain" description="DUF1330" evidence="1">
    <location>
        <begin position="3"/>
        <end position="95"/>
    </location>
</feature>
<proteinExistence type="predicted"/>
<accession>A0A7C9H9V6</accession>
<protein>
    <submittedName>
        <fullName evidence="2">DUF1330 domain-containing protein</fullName>
    </submittedName>
</protein>
<comment type="caution">
    <text evidence="2">The sequence shown here is derived from an EMBL/GenBank/DDBJ whole genome shotgun (WGS) entry which is preliminary data.</text>
</comment>
<dbReference type="PANTHER" id="PTHR41521">
    <property type="match status" value="1"/>
</dbReference>
<gene>
    <name evidence="2" type="ORF">FH759_01870</name>
</gene>
<reference evidence="2 3" key="1">
    <citation type="submission" date="2019-06" db="EMBL/GenBank/DDBJ databases">
        <title>Enrichment of Autotrophic Halophilic Microorganisms from Red Sea Brine Pool Using Microbial Electrosynthesis System.</title>
        <authorList>
            <person name="Alqahtani M.F."/>
            <person name="Bajracharya S."/>
            <person name="Katuri K.P."/>
            <person name="Ali M."/>
            <person name="Saikaly P.E."/>
        </authorList>
    </citation>
    <scope>NUCLEOTIDE SEQUENCE [LARGE SCALE GENOMIC DNA]</scope>
    <source>
        <strain evidence="2">MES6</strain>
    </source>
</reference>
<dbReference type="InterPro" id="IPR011008">
    <property type="entry name" value="Dimeric_a/b-barrel"/>
</dbReference>
<organism evidence="2 3">
    <name type="scientific">Sediminimonas qiaohouensis</name>
    <dbReference type="NCBI Taxonomy" id="552061"/>
    <lineage>
        <taxon>Bacteria</taxon>
        <taxon>Pseudomonadati</taxon>
        <taxon>Pseudomonadota</taxon>
        <taxon>Alphaproteobacteria</taxon>
        <taxon>Rhodobacterales</taxon>
        <taxon>Roseobacteraceae</taxon>
        <taxon>Sediminimonas</taxon>
    </lineage>
</organism>
<evidence type="ECO:0000259" key="1">
    <source>
        <dbReference type="Pfam" id="PF07045"/>
    </source>
</evidence>
<dbReference type="AlphaFoldDB" id="A0A7C9H9V6"/>
<sequence>MAKGYWVAHVDVDDPEVYEQYKTANAAPFAEYGARFLVRGGEGQQREGSGRARTVVIEFPSYEAALACYDSPGYQAAKALRDPVSTGDLVIVRGYDPD</sequence>
<dbReference type="RefSeq" id="WP_273247912.1">
    <property type="nucleotide sequence ID" value="NZ_VENJ01000002.1"/>
</dbReference>
<dbReference type="Pfam" id="PF07045">
    <property type="entry name" value="DUF1330"/>
    <property type="match status" value="1"/>
</dbReference>